<keyword evidence="9" id="KW-1185">Reference proteome</keyword>
<protein>
    <recommendedName>
        <fullName evidence="7">Rhodopsin domain-containing protein</fullName>
    </recommendedName>
</protein>
<dbReference type="OrthoDB" id="5331848at2759"/>
<gene>
    <name evidence="8" type="ORF">HETSPECPRED_002525</name>
</gene>
<evidence type="ECO:0000256" key="1">
    <source>
        <dbReference type="ARBA" id="ARBA00004141"/>
    </source>
</evidence>
<reference evidence="8" key="1">
    <citation type="submission" date="2021-03" db="EMBL/GenBank/DDBJ databases">
        <authorList>
            <person name="Tagirdzhanova G."/>
        </authorList>
    </citation>
    <scope>NUCLEOTIDE SEQUENCE</scope>
</reference>
<evidence type="ECO:0000256" key="3">
    <source>
        <dbReference type="ARBA" id="ARBA00022989"/>
    </source>
</evidence>
<sequence>MVLTMLLFLGATIMITLLVSMGGFKHAASLTEVQMRDVRRWTLVARVLTALAQGLSKVSVALLVLRFAGRIVVWRRLFLYACIASTLLLSVLHGILIYVQCNPVRALWETVPRARCWEPTVINNFAVFLGSWNVLVDIALAIVPVSLVWSLQLNTRKKVGLSVVLGAGVLAAGCAALRTYYLSTLTKLTDLTWGSFPVVAWTGAEIFLLIVCGSIPALKPLCDSIFGLKQSTAACITDEKHLRRIRKTAAVVPNNTFDQDNSEACNESRSKEHDLVKGDSSDIDALYRLDTGPDQTPCSLMHR</sequence>
<feature type="domain" description="Rhodopsin" evidence="7">
    <location>
        <begin position="2"/>
        <end position="222"/>
    </location>
</feature>
<keyword evidence="3 6" id="KW-1133">Transmembrane helix</keyword>
<evidence type="ECO:0000313" key="8">
    <source>
        <dbReference type="EMBL" id="CAF9915564.1"/>
    </source>
</evidence>
<dbReference type="GO" id="GO:0016020">
    <property type="term" value="C:membrane"/>
    <property type="evidence" value="ECO:0007669"/>
    <property type="project" value="UniProtKB-SubCell"/>
</dbReference>
<evidence type="ECO:0000256" key="6">
    <source>
        <dbReference type="SAM" id="Phobius"/>
    </source>
</evidence>
<proteinExistence type="inferred from homology"/>
<feature type="transmembrane region" description="Helical" evidence="6">
    <location>
        <begin position="125"/>
        <end position="149"/>
    </location>
</feature>
<dbReference type="InterPro" id="IPR052337">
    <property type="entry name" value="SAT4-like"/>
</dbReference>
<comment type="similarity">
    <text evidence="5">Belongs to the SAT4 family.</text>
</comment>
<name>A0A8H3IJ50_9LECA</name>
<dbReference type="EMBL" id="CAJPDS010000016">
    <property type="protein sequence ID" value="CAF9915564.1"/>
    <property type="molecule type" value="Genomic_DNA"/>
</dbReference>
<dbReference type="AlphaFoldDB" id="A0A8H3IJ50"/>
<evidence type="ECO:0000259" key="7">
    <source>
        <dbReference type="Pfam" id="PF20684"/>
    </source>
</evidence>
<evidence type="ECO:0000313" key="9">
    <source>
        <dbReference type="Proteomes" id="UP000664521"/>
    </source>
</evidence>
<feature type="transmembrane region" description="Helical" evidence="6">
    <location>
        <begin position="193"/>
        <end position="218"/>
    </location>
</feature>
<feature type="transmembrane region" description="Helical" evidence="6">
    <location>
        <begin position="161"/>
        <end position="181"/>
    </location>
</feature>
<dbReference type="InterPro" id="IPR049326">
    <property type="entry name" value="Rhodopsin_dom_fungi"/>
</dbReference>
<keyword evidence="2 6" id="KW-0812">Transmembrane</keyword>
<dbReference type="PANTHER" id="PTHR33048:SF146">
    <property type="entry name" value="INTEGRAL MEMBRANE PROTEIN"/>
    <property type="match status" value="1"/>
</dbReference>
<feature type="transmembrane region" description="Helical" evidence="6">
    <location>
        <begin position="77"/>
        <end position="99"/>
    </location>
</feature>
<evidence type="ECO:0000256" key="5">
    <source>
        <dbReference type="ARBA" id="ARBA00038359"/>
    </source>
</evidence>
<accession>A0A8H3IJ50</accession>
<feature type="transmembrane region" description="Helical" evidence="6">
    <location>
        <begin position="43"/>
        <end position="65"/>
    </location>
</feature>
<evidence type="ECO:0000256" key="4">
    <source>
        <dbReference type="ARBA" id="ARBA00023136"/>
    </source>
</evidence>
<dbReference type="PANTHER" id="PTHR33048">
    <property type="entry name" value="PTH11-LIKE INTEGRAL MEMBRANE PROTEIN (AFU_ORTHOLOGUE AFUA_5G11245)"/>
    <property type="match status" value="1"/>
</dbReference>
<dbReference type="Pfam" id="PF20684">
    <property type="entry name" value="Fung_rhodopsin"/>
    <property type="match status" value="1"/>
</dbReference>
<comment type="subcellular location">
    <subcellularLocation>
        <location evidence="1">Membrane</location>
        <topology evidence="1">Multi-pass membrane protein</topology>
    </subcellularLocation>
</comment>
<comment type="caution">
    <text evidence="8">The sequence shown here is derived from an EMBL/GenBank/DDBJ whole genome shotgun (WGS) entry which is preliminary data.</text>
</comment>
<keyword evidence="4 6" id="KW-0472">Membrane</keyword>
<evidence type="ECO:0000256" key="2">
    <source>
        <dbReference type="ARBA" id="ARBA00022692"/>
    </source>
</evidence>
<dbReference type="Proteomes" id="UP000664521">
    <property type="component" value="Unassembled WGS sequence"/>
</dbReference>
<organism evidence="8 9">
    <name type="scientific">Heterodermia speciosa</name>
    <dbReference type="NCBI Taxonomy" id="116794"/>
    <lineage>
        <taxon>Eukaryota</taxon>
        <taxon>Fungi</taxon>
        <taxon>Dikarya</taxon>
        <taxon>Ascomycota</taxon>
        <taxon>Pezizomycotina</taxon>
        <taxon>Lecanoromycetes</taxon>
        <taxon>OSLEUM clade</taxon>
        <taxon>Lecanoromycetidae</taxon>
        <taxon>Caliciales</taxon>
        <taxon>Physciaceae</taxon>
        <taxon>Heterodermia</taxon>
    </lineage>
</organism>